<sequence length="645" mass="65137">MIVVRELSVSTAAAPLLDTISLRVPEGGVTALRGPSGCGKSTLMKALLGQVPAGTTASGSVHVGEHEVLSLDPPALRRFRREQIAFVGQDPGVALNPTMRVRSLLGELSDSARALEALAAVELPESYLRRRAAELSGGEQRRVALARALARRTPVLVLDEPLSGLHGRLRTSLTHLLRRLADNDGTTIVVSGHDTTTLNHLADEVIAVGNGHSGPHGKTFAAKDILALPDHAAASPAPVDGHRAPRAKSAADASTPTPRGSGDVTNAMGDGRGASGTEAACADASAPTPRGSGDGTNVMGDGRGASSAEAACADASAPTPRGSGDDTNVMGDGRGASGAEVASAGASAPTPRGSGDVTNAMGDGRGSSGTEAAAAGAGTLAPHDSGEGENGAGDSVGAAGESSHGVDRGSGGLEGVGNQVLSVTGLGVSIGRRVVLEGIDLRVRAGESVAVAGPSGAGKSTLARAVVGLRRAAAGEVRVSGRVALVPQDSAGSLNPRRTVAQTLSRPVRRHHGGRGAAVAAEIARLLGTVELDSELAQRYPHELSGGQRQRVALARALALRPAVLVCDEITSALDRDTADAIMTLLDGLRREQQLALLVITHDMHVVARYCTGMCVLESGRIVESGPVPDLLRAPAHDATAALLG</sequence>
<dbReference type="CDD" id="cd03257">
    <property type="entry name" value="ABC_NikE_OppD_transporters"/>
    <property type="match status" value="1"/>
</dbReference>
<protein>
    <recommendedName>
        <fullName evidence="6">ABC transporter domain-containing protein</fullName>
    </recommendedName>
</protein>
<dbReference type="Gene3D" id="3.40.50.300">
    <property type="entry name" value="P-loop containing nucleotide triphosphate hydrolases"/>
    <property type="match status" value="2"/>
</dbReference>
<comment type="similarity">
    <text evidence="1">Belongs to the ABC transporter superfamily.</text>
</comment>
<keyword evidence="3" id="KW-0547">Nucleotide-binding</keyword>
<evidence type="ECO:0000256" key="1">
    <source>
        <dbReference type="ARBA" id="ARBA00005417"/>
    </source>
</evidence>
<accession>A0A7G1KEF6</accession>
<evidence type="ECO:0000256" key="4">
    <source>
        <dbReference type="ARBA" id="ARBA00022840"/>
    </source>
</evidence>
<dbReference type="GO" id="GO:0055085">
    <property type="term" value="P:transmembrane transport"/>
    <property type="evidence" value="ECO:0007669"/>
    <property type="project" value="UniProtKB-ARBA"/>
</dbReference>
<dbReference type="PROSITE" id="PS00211">
    <property type="entry name" value="ABC_TRANSPORTER_1"/>
    <property type="match status" value="2"/>
</dbReference>
<reference evidence="7 8" key="1">
    <citation type="submission" date="2020-08" db="EMBL/GenBank/DDBJ databases">
        <title>Genome Sequencing of Nocardia wallacei strain FMUON74 and assembly.</title>
        <authorList>
            <person name="Toyokawa M."/>
            <person name="Uesaka K."/>
        </authorList>
    </citation>
    <scope>NUCLEOTIDE SEQUENCE [LARGE SCALE GENOMIC DNA]</scope>
    <source>
        <strain evidence="7 8">FMUON74</strain>
    </source>
</reference>
<feature type="region of interest" description="Disordered" evidence="5">
    <location>
        <begin position="233"/>
        <end position="414"/>
    </location>
</feature>
<dbReference type="GO" id="GO:0016887">
    <property type="term" value="F:ATP hydrolysis activity"/>
    <property type="evidence" value="ECO:0007669"/>
    <property type="project" value="InterPro"/>
</dbReference>
<dbReference type="Proteomes" id="UP000516173">
    <property type="component" value="Chromosome"/>
</dbReference>
<dbReference type="InterPro" id="IPR017871">
    <property type="entry name" value="ABC_transporter-like_CS"/>
</dbReference>
<dbReference type="InterPro" id="IPR003439">
    <property type="entry name" value="ABC_transporter-like_ATP-bd"/>
</dbReference>
<gene>
    <name evidence="7" type="ORF">NWFMUON74_10530</name>
</gene>
<evidence type="ECO:0000256" key="5">
    <source>
        <dbReference type="SAM" id="MobiDB-lite"/>
    </source>
</evidence>
<dbReference type="Pfam" id="PF00005">
    <property type="entry name" value="ABC_tran"/>
    <property type="match status" value="2"/>
</dbReference>
<dbReference type="PROSITE" id="PS50893">
    <property type="entry name" value="ABC_TRANSPORTER_2"/>
    <property type="match status" value="2"/>
</dbReference>
<dbReference type="GeneID" id="80345664"/>
<name>A0A7G1KEF6_9NOCA</name>
<feature type="domain" description="ABC transporter" evidence="6">
    <location>
        <begin position="421"/>
        <end position="644"/>
    </location>
</feature>
<feature type="compositionally biased region" description="Low complexity" evidence="5">
    <location>
        <begin position="337"/>
        <end position="348"/>
    </location>
</feature>
<dbReference type="PANTHER" id="PTHR43776:SF7">
    <property type="entry name" value="D,D-DIPEPTIDE TRANSPORT ATP-BINDING PROTEIN DDPF-RELATED"/>
    <property type="match status" value="1"/>
</dbReference>
<dbReference type="InterPro" id="IPR027417">
    <property type="entry name" value="P-loop_NTPase"/>
</dbReference>
<evidence type="ECO:0000256" key="2">
    <source>
        <dbReference type="ARBA" id="ARBA00022448"/>
    </source>
</evidence>
<dbReference type="InterPro" id="IPR050319">
    <property type="entry name" value="ABC_transp_ATP-bind"/>
</dbReference>
<evidence type="ECO:0000259" key="6">
    <source>
        <dbReference type="PROSITE" id="PS50893"/>
    </source>
</evidence>
<evidence type="ECO:0000256" key="3">
    <source>
        <dbReference type="ARBA" id="ARBA00022741"/>
    </source>
</evidence>
<feature type="compositionally biased region" description="Low complexity" evidence="5">
    <location>
        <begin position="305"/>
        <end position="317"/>
    </location>
</feature>
<dbReference type="SUPFAM" id="SSF52540">
    <property type="entry name" value="P-loop containing nucleoside triphosphate hydrolases"/>
    <property type="match status" value="2"/>
</dbReference>
<dbReference type="EMBL" id="AP023396">
    <property type="protein sequence ID" value="BCK53281.1"/>
    <property type="molecule type" value="Genomic_DNA"/>
</dbReference>
<proteinExistence type="inferred from homology"/>
<evidence type="ECO:0000313" key="8">
    <source>
        <dbReference type="Proteomes" id="UP000516173"/>
    </source>
</evidence>
<dbReference type="RefSeq" id="WP_187686848.1">
    <property type="nucleotide sequence ID" value="NZ_AP023396.1"/>
</dbReference>
<dbReference type="InterPro" id="IPR003593">
    <property type="entry name" value="AAA+_ATPase"/>
</dbReference>
<organism evidence="7 8">
    <name type="scientific">Nocardia wallacei</name>
    <dbReference type="NCBI Taxonomy" id="480035"/>
    <lineage>
        <taxon>Bacteria</taxon>
        <taxon>Bacillati</taxon>
        <taxon>Actinomycetota</taxon>
        <taxon>Actinomycetes</taxon>
        <taxon>Mycobacteriales</taxon>
        <taxon>Nocardiaceae</taxon>
        <taxon>Nocardia</taxon>
    </lineage>
</organism>
<keyword evidence="4" id="KW-0067">ATP-binding</keyword>
<feature type="compositionally biased region" description="Low complexity" evidence="5">
    <location>
        <begin position="368"/>
        <end position="379"/>
    </location>
</feature>
<evidence type="ECO:0000313" key="7">
    <source>
        <dbReference type="EMBL" id="BCK53281.1"/>
    </source>
</evidence>
<feature type="domain" description="ABC transporter" evidence="6">
    <location>
        <begin position="2"/>
        <end position="235"/>
    </location>
</feature>
<keyword evidence="2" id="KW-0813">Transport</keyword>
<dbReference type="AlphaFoldDB" id="A0A7G1KEF6"/>
<dbReference type="GO" id="GO:0005524">
    <property type="term" value="F:ATP binding"/>
    <property type="evidence" value="ECO:0007669"/>
    <property type="project" value="UniProtKB-KW"/>
</dbReference>
<keyword evidence="8" id="KW-1185">Reference proteome</keyword>
<dbReference type="PANTHER" id="PTHR43776">
    <property type="entry name" value="TRANSPORT ATP-BINDING PROTEIN"/>
    <property type="match status" value="1"/>
</dbReference>
<dbReference type="KEGG" id="nwl:NWFMUON74_10530"/>
<dbReference type="SMART" id="SM00382">
    <property type="entry name" value="AAA"/>
    <property type="match status" value="2"/>
</dbReference>